<dbReference type="EMBL" id="FNNO01000009">
    <property type="protein sequence ID" value="SDX09241.1"/>
    <property type="molecule type" value="Genomic_DNA"/>
</dbReference>
<protein>
    <submittedName>
        <fullName evidence="1">Uncharacterized protein</fullName>
    </submittedName>
</protein>
<comment type="caution">
    <text evidence="1">The sequence shown here is derived from an EMBL/GenBank/DDBJ whole genome shotgun (WGS) entry which is preliminary data.</text>
</comment>
<name>A0A8X8LE18_9BACT</name>
<proteinExistence type="predicted"/>
<evidence type="ECO:0000313" key="1">
    <source>
        <dbReference type="EMBL" id="SDX09241.1"/>
    </source>
</evidence>
<dbReference type="Proteomes" id="UP000198711">
    <property type="component" value="Unassembled WGS sequence"/>
</dbReference>
<dbReference type="RefSeq" id="WP_092724024.1">
    <property type="nucleotide sequence ID" value="NZ_FNNO01000009.1"/>
</dbReference>
<dbReference type="AlphaFoldDB" id="A0A8X8LE18"/>
<gene>
    <name evidence="1" type="ORF">SAMN05444410_10913</name>
</gene>
<sequence length="128" mass="15110">MPTFVLHRIGELEGIHPVFKLEKDGYIYFDVFEKKIKKDRSVSGQLNSIQAILYRIINDFPVPETKFKRLKGSVGLSDEYEIKTKDLRVYIFREKQTGNIIVWGGRKSTQVDDIRQFRRIKQLYLNAK</sequence>
<reference evidence="1 2" key="1">
    <citation type="submission" date="2016-10" db="EMBL/GenBank/DDBJ databases">
        <authorList>
            <person name="Varghese N."/>
            <person name="Submissions S."/>
        </authorList>
    </citation>
    <scope>NUCLEOTIDE SEQUENCE [LARGE SCALE GENOMIC DNA]</scope>
    <source>
        <strain evidence="1 2">DSM 25353</strain>
    </source>
</reference>
<keyword evidence="2" id="KW-1185">Reference proteome</keyword>
<accession>A0A8X8LE18</accession>
<organism evidence="1 2">
    <name type="scientific">Hydrobacter penzbergensis</name>
    <dbReference type="NCBI Taxonomy" id="1235997"/>
    <lineage>
        <taxon>Bacteria</taxon>
        <taxon>Pseudomonadati</taxon>
        <taxon>Bacteroidota</taxon>
        <taxon>Chitinophagia</taxon>
        <taxon>Chitinophagales</taxon>
        <taxon>Chitinophagaceae</taxon>
        <taxon>Hydrobacter</taxon>
    </lineage>
</organism>
<evidence type="ECO:0000313" key="2">
    <source>
        <dbReference type="Proteomes" id="UP000198711"/>
    </source>
</evidence>